<dbReference type="AlphaFoldDB" id="A0A2G4EYM2"/>
<comment type="caution">
    <text evidence="1">The sequence shown here is derived from an EMBL/GenBank/DDBJ whole genome shotgun (WGS) entry which is preliminary data.</text>
</comment>
<organism evidence="1 2">
    <name type="scientific">Tychonema bourrellyi FEM_GT703</name>
    <dbReference type="NCBI Taxonomy" id="2040638"/>
    <lineage>
        <taxon>Bacteria</taxon>
        <taxon>Bacillati</taxon>
        <taxon>Cyanobacteriota</taxon>
        <taxon>Cyanophyceae</taxon>
        <taxon>Oscillatoriophycideae</taxon>
        <taxon>Oscillatoriales</taxon>
        <taxon>Microcoleaceae</taxon>
        <taxon>Tychonema</taxon>
    </lineage>
</organism>
<accession>A0A2G4EYM2</accession>
<evidence type="ECO:0000313" key="2">
    <source>
        <dbReference type="Proteomes" id="UP000226442"/>
    </source>
</evidence>
<sequence length="154" mass="17260">MNETQDEIFQAFIVALVQQTEQLPADVQSEFNKTDETCTVTDILRLTKLHPPLLAAYQNNRVWLKNHSNERSKGLDVLPDAEFEINNTTNIETDNSASDISDLTDLPKILNQIEAKVQPRGFKAFLGKILQAKDSVQASRDTILLSIADGLIHE</sequence>
<dbReference type="OrthoDB" id="583548at2"/>
<dbReference type="Proteomes" id="UP000226442">
    <property type="component" value="Unassembled WGS sequence"/>
</dbReference>
<reference evidence="1" key="1">
    <citation type="submission" date="2017-10" db="EMBL/GenBank/DDBJ databases">
        <title>Draft genome sequence of the planktic cyanobacteria Tychonema bourrellyi isolated from alpine lentic freshwater.</title>
        <authorList>
            <person name="Tett A."/>
            <person name="Armanini F."/>
            <person name="Asnicar F."/>
            <person name="Boscaini A."/>
            <person name="Pasolli E."/>
            <person name="Zolfo M."/>
            <person name="Donati C."/>
            <person name="Salmaso N."/>
            <person name="Segata N."/>
        </authorList>
    </citation>
    <scope>NUCLEOTIDE SEQUENCE</scope>
    <source>
        <strain evidence="1">FEM_GT703</strain>
    </source>
</reference>
<dbReference type="EMBL" id="NXIB02000088">
    <property type="protein sequence ID" value="PHX54624.1"/>
    <property type="molecule type" value="Genomic_DNA"/>
</dbReference>
<gene>
    <name evidence="1" type="ORF">CP500_015210</name>
</gene>
<name>A0A2G4EYM2_9CYAN</name>
<proteinExistence type="predicted"/>
<keyword evidence="2" id="KW-1185">Reference proteome</keyword>
<dbReference type="RefSeq" id="WP_096830363.1">
    <property type="nucleotide sequence ID" value="NZ_NXIB02000088.1"/>
</dbReference>
<protein>
    <submittedName>
        <fullName evidence="1">Uncharacterized protein</fullName>
    </submittedName>
</protein>
<evidence type="ECO:0000313" key="1">
    <source>
        <dbReference type="EMBL" id="PHX54624.1"/>
    </source>
</evidence>